<dbReference type="HOGENOM" id="CLU_988378_0_0_1"/>
<dbReference type="Pfam" id="PF00182">
    <property type="entry name" value="Glyco_hydro_19"/>
    <property type="match status" value="1"/>
</dbReference>
<dbReference type="Proteomes" id="UP000026915">
    <property type="component" value="Chromosome 1"/>
</dbReference>
<organism evidence="5 6">
    <name type="scientific">Theobroma cacao</name>
    <name type="common">Cacao</name>
    <name type="synonym">Cocoa</name>
    <dbReference type="NCBI Taxonomy" id="3641"/>
    <lineage>
        <taxon>Eukaryota</taxon>
        <taxon>Viridiplantae</taxon>
        <taxon>Streptophyta</taxon>
        <taxon>Embryophyta</taxon>
        <taxon>Tracheophyta</taxon>
        <taxon>Spermatophyta</taxon>
        <taxon>Magnoliopsida</taxon>
        <taxon>eudicotyledons</taxon>
        <taxon>Gunneridae</taxon>
        <taxon>Pentapetalae</taxon>
        <taxon>rosids</taxon>
        <taxon>malvids</taxon>
        <taxon>Malvales</taxon>
        <taxon>Malvaceae</taxon>
        <taxon>Byttnerioideae</taxon>
        <taxon>Theobroma</taxon>
    </lineage>
</organism>
<dbReference type="Gramene" id="EOX92321">
    <property type="protein sequence ID" value="EOX92321"/>
    <property type="gene ID" value="TCM_001280"/>
</dbReference>
<proteinExistence type="predicted"/>
<dbReference type="eggNOG" id="KOG4742">
    <property type="taxonomic scope" value="Eukaryota"/>
</dbReference>
<dbReference type="GO" id="GO:0050832">
    <property type="term" value="P:defense response to fungus"/>
    <property type="evidence" value="ECO:0000318"/>
    <property type="project" value="GO_Central"/>
</dbReference>
<dbReference type="PANTHER" id="PTHR22595">
    <property type="entry name" value="CHITINASE-RELATED"/>
    <property type="match status" value="1"/>
</dbReference>
<reference evidence="5 6" key="1">
    <citation type="journal article" date="2013" name="Genome Biol.">
        <title>The genome sequence of the most widely cultivated cacao type and its use to identify candidate genes regulating pod color.</title>
        <authorList>
            <person name="Motamayor J.C."/>
            <person name="Mockaitis K."/>
            <person name="Schmutz J."/>
            <person name="Haiminen N."/>
            <person name="Iii D.L."/>
            <person name="Cornejo O."/>
            <person name="Findley S.D."/>
            <person name="Zheng P."/>
            <person name="Utro F."/>
            <person name="Royaert S."/>
            <person name="Saski C."/>
            <person name="Jenkins J."/>
            <person name="Podicheti R."/>
            <person name="Zhao M."/>
            <person name="Scheffler B.E."/>
            <person name="Stack J.C."/>
            <person name="Feltus F.A."/>
            <person name="Mustiga G.M."/>
            <person name="Amores F."/>
            <person name="Phillips W."/>
            <person name="Marelli J.P."/>
            <person name="May G.D."/>
            <person name="Shapiro H."/>
            <person name="Ma J."/>
            <person name="Bustamante C.D."/>
            <person name="Schnell R.J."/>
            <person name="Main D."/>
            <person name="Gilbert D."/>
            <person name="Parida L."/>
            <person name="Kuhn D.N."/>
        </authorList>
    </citation>
    <scope>NUCLEOTIDE SEQUENCE [LARGE SCALE GENOMIC DNA]</scope>
    <source>
        <strain evidence="6">cv. Matina 1-6</strain>
    </source>
</reference>
<gene>
    <name evidence="5" type="ORF">TCM_001280</name>
</gene>
<accession>A0A061DJZ3</accession>
<keyword evidence="2" id="KW-0611">Plant defense</keyword>
<dbReference type="GO" id="GO:0004568">
    <property type="term" value="F:chitinase activity"/>
    <property type="evidence" value="ECO:0000318"/>
    <property type="project" value="GO_Central"/>
</dbReference>
<evidence type="ECO:0000256" key="2">
    <source>
        <dbReference type="ARBA" id="ARBA00022821"/>
    </source>
</evidence>
<dbReference type="GO" id="GO:0008061">
    <property type="term" value="F:chitin binding"/>
    <property type="evidence" value="ECO:0007669"/>
    <property type="project" value="UniProtKB-KW"/>
</dbReference>
<evidence type="ECO:0000259" key="4">
    <source>
        <dbReference type="PROSITE" id="PS00774"/>
    </source>
</evidence>
<keyword evidence="1" id="KW-0147">Chitin-binding</keyword>
<keyword evidence="6" id="KW-1185">Reference proteome</keyword>
<dbReference type="PANTHER" id="PTHR22595:SF79">
    <property type="entry name" value="CHITINASE 12"/>
    <property type="match status" value="1"/>
</dbReference>
<protein>
    <submittedName>
        <fullName evidence="5">Basic chitinase, putative</fullName>
    </submittedName>
</protein>
<sequence length="282" mass="30973">MLDAVAESTCLVALGMLGVVAKITAIDSMDAVTDRQPEEAVLKMLLKSSLEIFTRRCLNIAMDSILTMLSSLQLDLLMVSAQPVMLLRERGKSRRSLAKQLVSFVIVIDGGWDTAPGGPYAWGYYFVEEQNNPPAYCDAGWPCASNKKYNGRGPIQLSHNYNYKQAGDHGAIRRDLINNPELVATDATISFKTAIWFWMTPQGNKPSSHDVILGRWTPSDADRAAGRVPGYGAITNIINGGIECVHGPHPSSGDRIGFYKRYCDILGINYGGNLNCRDQKPF</sequence>
<name>A0A061DJZ3_THECC</name>
<dbReference type="EMBL" id="CM001879">
    <property type="protein sequence ID" value="EOX92321.1"/>
    <property type="molecule type" value="Genomic_DNA"/>
</dbReference>
<evidence type="ECO:0000256" key="1">
    <source>
        <dbReference type="ARBA" id="ARBA00022669"/>
    </source>
</evidence>
<dbReference type="Gene3D" id="1.10.530.10">
    <property type="match status" value="1"/>
</dbReference>
<dbReference type="GO" id="GO:0006032">
    <property type="term" value="P:chitin catabolic process"/>
    <property type="evidence" value="ECO:0007669"/>
    <property type="project" value="InterPro"/>
</dbReference>
<dbReference type="AlphaFoldDB" id="A0A061DJZ3"/>
<dbReference type="PROSITE" id="PS00774">
    <property type="entry name" value="CHITINASE_19_2"/>
    <property type="match status" value="1"/>
</dbReference>
<evidence type="ECO:0000313" key="6">
    <source>
        <dbReference type="Proteomes" id="UP000026915"/>
    </source>
</evidence>
<keyword evidence="3" id="KW-1015">Disulfide bond</keyword>
<dbReference type="SUPFAM" id="SSF53955">
    <property type="entry name" value="Lysozyme-like"/>
    <property type="match status" value="1"/>
</dbReference>
<evidence type="ECO:0000256" key="3">
    <source>
        <dbReference type="ARBA" id="ARBA00023157"/>
    </source>
</evidence>
<dbReference type="Gene3D" id="3.30.20.10">
    <property type="entry name" value="Endochitinase, domain 2"/>
    <property type="match status" value="1"/>
</dbReference>
<dbReference type="GO" id="GO:0016998">
    <property type="term" value="P:cell wall macromolecule catabolic process"/>
    <property type="evidence" value="ECO:0007669"/>
    <property type="project" value="InterPro"/>
</dbReference>
<evidence type="ECO:0000313" key="5">
    <source>
        <dbReference type="EMBL" id="EOX92321.1"/>
    </source>
</evidence>
<dbReference type="InterPro" id="IPR023346">
    <property type="entry name" value="Lysozyme-like_dom_sf"/>
</dbReference>
<dbReference type="CDD" id="cd00325">
    <property type="entry name" value="chitinase_GH19"/>
    <property type="match status" value="1"/>
</dbReference>
<dbReference type="InterPro" id="IPR000726">
    <property type="entry name" value="Glyco_hydro_19_cat"/>
</dbReference>
<feature type="domain" description="Glycoside hydrolase family 19 catalytic" evidence="4">
    <location>
        <begin position="189"/>
        <end position="199"/>
    </location>
</feature>
<dbReference type="InParanoid" id="A0A061DJZ3"/>